<dbReference type="AlphaFoldDB" id="A0AAN6U8T6"/>
<evidence type="ECO:0000313" key="9">
    <source>
        <dbReference type="Proteomes" id="UP001302602"/>
    </source>
</evidence>
<reference evidence="8" key="2">
    <citation type="submission" date="2023-05" db="EMBL/GenBank/DDBJ databases">
        <authorList>
            <consortium name="Lawrence Berkeley National Laboratory"/>
            <person name="Steindorff A."/>
            <person name="Hensen N."/>
            <person name="Bonometti L."/>
            <person name="Westerberg I."/>
            <person name="Brannstrom I.O."/>
            <person name="Guillou S."/>
            <person name="Cros-Aarteil S."/>
            <person name="Calhoun S."/>
            <person name="Haridas S."/>
            <person name="Kuo A."/>
            <person name="Mondo S."/>
            <person name="Pangilinan J."/>
            <person name="Riley R."/>
            <person name="Labutti K."/>
            <person name="Andreopoulos B."/>
            <person name="Lipzen A."/>
            <person name="Chen C."/>
            <person name="Yanf M."/>
            <person name="Daum C."/>
            <person name="Ng V."/>
            <person name="Clum A."/>
            <person name="Ohm R."/>
            <person name="Martin F."/>
            <person name="Silar P."/>
            <person name="Natvig D."/>
            <person name="Lalanne C."/>
            <person name="Gautier V."/>
            <person name="Ament-Velasquez S.L."/>
            <person name="Kruys A."/>
            <person name="Hutchinson M.I."/>
            <person name="Powell A.J."/>
            <person name="Barry K."/>
            <person name="Miller A.N."/>
            <person name="Grigoriev I.V."/>
            <person name="Debuchy R."/>
            <person name="Gladieux P."/>
            <person name="Thoren M.H."/>
            <person name="Johannesson H."/>
        </authorList>
    </citation>
    <scope>NUCLEOTIDE SEQUENCE</scope>
    <source>
        <strain evidence="8">CBS 731.68</strain>
    </source>
</reference>
<dbReference type="FunFam" id="2.60.40.200:FF:000007">
    <property type="entry name" value="Cell surface Cu-only superoxide dismutase 5"/>
    <property type="match status" value="1"/>
</dbReference>
<evidence type="ECO:0000313" key="8">
    <source>
        <dbReference type="EMBL" id="KAK4128580.1"/>
    </source>
</evidence>
<evidence type="ECO:0000256" key="1">
    <source>
        <dbReference type="ARBA" id="ARBA00004196"/>
    </source>
</evidence>
<keyword evidence="6" id="KW-0049">Antioxidant</keyword>
<keyword evidence="9" id="KW-1185">Reference proteome</keyword>
<dbReference type="PANTHER" id="PTHR20910">
    <property type="entry name" value="AGAP001623-PA"/>
    <property type="match status" value="1"/>
</dbReference>
<comment type="caution">
    <text evidence="8">The sequence shown here is derived from an EMBL/GenBank/DDBJ whole genome shotgun (WGS) entry which is preliminary data.</text>
</comment>
<evidence type="ECO:0000256" key="5">
    <source>
        <dbReference type="ARBA" id="ARBA00022525"/>
    </source>
</evidence>
<keyword evidence="5" id="KW-0964">Secreted</keyword>
<dbReference type="InterPro" id="IPR053257">
    <property type="entry name" value="Cu-only_SOD"/>
</dbReference>
<gene>
    <name evidence="8" type="ORF">N657DRAFT_535146</name>
</gene>
<reference evidence="8" key="1">
    <citation type="journal article" date="2023" name="Mol. Phylogenet. Evol.">
        <title>Genome-scale phylogeny and comparative genomics of the fungal order Sordariales.</title>
        <authorList>
            <person name="Hensen N."/>
            <person name="Bonometti L."/>
            <person name="Westerberg I."/>
            <person name="Brannstrom I.O."/>
            <person name="Guillou S."/>
            <person name="Cros-Aarteil S."/>
            <person name="Calhoun S."/>
            <person name="Haridas S."/>
            <person name="Kuo A."/>
            <person name="Mondo S."/>
            <person name="Pangilinan J."/>
            <person name="Riley R."/>
            <person name="LaButti K."/>
            <person name="Andreopoulos B."/>
            <person name="Lipzen A."/>
            <person name="Chen C."/>
            <person name="Yan M."/>
            <person name="Daum C."/>
            <person name="Ng V."/>
            <person name="Clum A."/>
            <person name="Steindorff A."/>
            <person name="Ohm R.A."/>
            <person name="Martin F."/>
            <person name="Silar P."/>
            <person name="Natvig D.O."/>
            <person name="Lalanne C."/>
            <person name="Gautier V."/>
            <person name="Ament-Velasquez S.L."/>
            <person name="Kruys A."/>
            <person name="Hutchinson M.I."/>
            <person name="Powell A.J."/>
            <person name="Barry K."/>
            <person name="Miller A.N."/>
            <person name="Grigoriev I.V."/>
            <person name="Debuchy R."/>
            <person name="Gladieux P."/>
            <person name="Hiltunen Thoren M."/>
            <person name="Johannesson H."/>
        </authorList>
    </citation>
    <scope>NUCLEOTIDE SEQUENCE</scope>
    <source>
        <strain evidence="8">CBS 731.68</strain>
    </source>
</reference>
<evidence type="ECO:0000256" key="6">
    <source>
        <dbReference type="ARBA" id="ARBA00022862"/>
    </source>
</evidence>
<comment type="similarity">
    <text evidence="3">Belongs to the Cu-Zn superoxide dismutase family.</text>
</comment>
<organism evidence="8 9">
    <name type="scientific">Parathielavia appendiculata</name>
    <dbReference type="NCBI Taxonomy" id="2587402"/>
    <lineage>
        <taxon>Eukaryota</taxon>
        <taxon>Fungi</taxon>
        <taxon>Dikarya</taxon>
        <taxon>Ascomycota</taxon>
        <taxon>Pezizomycotina</taxon>
        <taxon>Sordariomycetes</taxon>
        <taxon>Sordariomycetidae</taxon>
        <taxon>Sordariales</taxon>
        <taxon>Chaetomiaceae</taxon>
        <taxon>Parathielavia</taxon>
    </lineage>
</organism>
<evidence type="ECO:0000256" key="7">
    <source>
        <dbReference type="ARBA" id="ARBA00049204"/>
    </source>
</evidence>
<dbReference type="GO" id="GO:0046872">
    <property type="term" value="F:metal ion binding"/>
    <property type="evidence" value="ECO:0007669"/>
    <property type="project" value="InterPro"/>
</dbReference>
<evidence type="ECO:0000256" key="4">
    <source>
        <dbReference type="ARBA" id="ARBA00012682"/>
    </source>
</evidence>
<proteinExistence type="inferred from homology"/>
<feature type="non-terminal residue" evidence="8">
    <location>
        <position position="1"/>
    </location>
</feature>
<dbReference type="RefSeq" id="XP_062652351.1">
    <property type="nucleotide sequence ID" value="XM_062787769.1"/>
</dbReference>
<evidence type="ECO:0000256" key="2">
    <source>
        <dbReference type="ARBA" id="ARBA00004613"/>
    </source>
</evidence>
<comment type="subcellular location">
    <subcellularLocation>
        <location evidence="1">Cell envelope</location>
    </subcellularLocation>
    <subcellularLocation>
        <location evidence="2">Secreted</location>
    </subcellularLocation>
</comment>
<accession>A0AAN6U8T6</accession>
<dbReference type="GeneID" id="87824539"/>
<dbReference type="GO" id="GO:0004784">
    <property type="term" value="F:superoxide dismutase activity"/>
    <property type="evidence" value="ECO:0007669"/>
    <property type="project" value="UniProtKB-EC"/>
</dbReference>
<dbReference type="GO" id="GO:0005576">
    <property type="term" value="C:extracellular region"/>
    <property type="evidence" value="ECO:0007669"/>
    <property type="project" value="UniProtKB-SubCell"/>
</dbReference>
<sequence length="193" mass="20643">KLGDAPQVIDNPIGVVYKAVLPESAFFKPAYPEGGNIKGEVTAVANDDGLGVRFTIKLSNLPKIGAPLPYHIHDKPVPENGNCTATAAHLDPYLRGQEPPCDASEPETCEVGDLSGKHGDIPADQDTWETSYLELYASTVETISHFLGNRSIVFHYPNKTRITCANFFKVEGGAELPDISSGTSNTKGTVTST</sequence>
<dbReference type="Gene3D" id="2.60.40.200">
    <property type="entry name" value="Superoxide dismutase, copper/zinc binding domain"/>
    <property type="match status" value="1"/>
</dbReference>
<evidence type="ECO:0000256" key="3">
    <source>
        <dbReference type="ARBA" id="ARBA00010457"/>
    </source>
</evidence>
<protein>
    <recommendedName>
        <fullName evidence="4">superoxide dismutase</fullName>
        <ecNumber evidence="4">1.15.1.1</ecNumber>
    </recommendedName>
</protein>
<dbReference type="PANTHER" id="PTHR20910:SF1">
    <property type="entry name" value="SUPEROXIDE DISMUTASE COPPER_ZINC BINDING DOMAIN-CONTAINING PROTEIN"/>
    <property type="match status" value="1"/>
</dbReference>
<dbReference type="EMBL" id="MU853223">
    <property type="protein sequence ID" value="KAK4128580.1"/>
    <property type="molecule type" value="Genomic_DNA"/>
</dbReference>
<comment type="catalytic activity">
    <reaction evidence="7">
        <text>2 superoxide + 2 H(+) = H2O2 + O2</text>
        <dbReference type="Rhea" id="RHEA:20696"/>
        <dbReference type="ChEBI" id="CHEBI:15378"/>
        <dbReference type="ChEBI" id="CHEBI:15379"/>
        <dbReference type="ChEBI" id="CHEBI:16240"/>
        <dbReference type="ChEBI" id="CHEBI:18421"/>
        <dbReference type="EC" id="1.15.1.1"/>
    </reaction>
</comment>
<dbReference type="SUPFAM" id="SSF49329">
    <property type="entry name" value="Cu,Zn superoxide dismutase-like"/>
    <property type="match status" value="1"/>
</dbReference>
<name>A0AAN6U8T6_9PEZI</name>
<dbReference type="Proteomes" id="UP001302602">
    <property type="component" value="Unassembled WGS sequence"/>
</dbReference>
<feature type="non-terminal residue" evidence="8">
    <location>
        <position position="193"/>
    </location>
</feature>
<dbReference type="InterPro" id="IPR036423">
    <property type="entry name" value="SOD-like_Cu/Zn_dom_sf"/>
</dbReference>
<dbReference type="EC" id="1.15.1.1" evidence="4"/>